<dbReference type="AlphaFoldDB" id="A0A3N1H1C5"/>
<sequence>MPKPSRWVRFRTSVHKLAVRALLGAAVVAGHAWRGVVRHGIAVAAVLLLSIGAGMVFPPAGLITAGLLLLGDRVVDDWREDRDRRASKGGEPR</sequence>
<evidence type="ECO:0000313" key="2">
    <source>
        <dbReference type="EMBL" id="ROP36278.1"/>
    </source>
</evidence>
<keyword evidence="1" id="KW-0472">Membrane</keyword>
<reference evidence="2 3" key="1">
    <citation type="submission" date="2018-11" db="EMBL/GenBank/DDBJ databases">
        <title>Sequencing the genomes of 1000 actinobacteria strains.</title>
        <authorList>
            <person name="Klenk H.-P."/>
        </authorList>
    </citation>
    <scope>NUCLEOTIDE SEQUENCE [LARGE SCALE GENOMIC DNA]</scope>
    <source>
        <strain evidence="2 3">DSM 44231</strain>
    </source>
</reference>
<dbReference type="EMBL" id="RJKM01000001">
    <property type="protein sequence ID" value="ROP36278.1"/>
    <property type="molecule type" value="Genomic_DNA"/>
</dbReference>
<dbReference type="Proteomes" id="UP000268727">
    <property type="component" value="Unassembled WGS sequence"/>
</dbReference>
<gene>
    <name evidence="2" type="ORF">EDD40_1543</name>
</gene>
<organism evidence="2 3">
    <name type="scientific">Saccharothrix texasensis</name>
    <dbReference type="NCBI Taxonomy" id="103734"/>
    <lineage>
        <taxon>Bacteria</taxon>
        <taxon>Bacillati</taxon>
        <taxon>Actinomycetota</taxon>
        <taxon>Actinomycetes</taxon>
        <taxon>Pseudonocardiales</taxon>
        <taxon>Pseudonocardiaceae</taxon>
        <taxon>Saccharothrix</taxon>
    </lineage>
</organism>
<feature type="transmembrane region" description="Helical" evidence="1">
    <location>
        <begin position="42"/>
        <end position="70"/>
    </location>
</feature>
<keyword evidence="3" id="KW-1185">Reference proteome</keyword>
<accession>A0A3N1H1C5</accession>
<dbReference type="RefSeq" id="WP_148088719.1">
    <property type="nucleotide sequence ID" value="NZ_RJKM01000001.1"/>
</dbReference>
<name>A0A3N1H1C5_9PSEU</name>
<comment type="caution">
    <text evidence="2">The sequence shown here is derived from an EMBL/GenBank/DDBJ whole genome shotgun (WGS) entry which is preliminary data.</text>
</comment>
<proteinExistence type="predicted"/>
<keyword evidence="1" id="KW-1133">Transmembrane helix</keyword>
<protein>
    <submittedName>
        <fullName evidence="2">Uncharacterized protein</fullName>
    </submittedName>
</protein>
<keyword evidence="1" id="KW-0812">Transmembrane</keyword>
<evidence type="ECO:0000256" key="1">
    <source>
        <dbReference type="SAM" id="Phobius"/>
    </source>
</evidence>
<evidence type="ECO:0000313" key="3">
    <source>
        <dbReference type="Proteomes" id="UP000268727"/>
    </source>
</evidence>